<organism evidence="2 3">
    <name type="scientific">Nicotiana attenuata</name>
    <name type="common">Coyote tobacco</name>
    <dbReference type="NCBI Taxonomy" id="49451"/>
    <lineage>
        <taxon>Eukaryota</taxon>
        <taxon>Viridiplantae</taxon>
        <taxon>Streptophyta</taxon>
        <taxon>Embryophyta</taxon>
        <taxon>Tracheophyta</taxon>
        <taxon>Spermatophyta</taxon>
        <taxon>Magnoliopsida</taxon>
        <taxon>eudicotyledons</taxon>
        <taxon>Gunneridae</taxon>
        <taxon>Pentapetalae</taxon>
        <taxon>asterids</taxon>
        <taxon>lamiids</taxon>
        <taxon>Solanales</taxon>
        <taxon>Solanaceae</taxon>
        <taxon>Nicotianoideae</taxon>
        <taxon>Nicotianeae</taxon>
        <taxon>Nicotiana</taxon>
    </lineage>
</organism>
<dbReference type="Pfam" id="PF17919">
    <property type="entry name" value="RT_RNaseH_2"/>
    <property type="match status" value="1"/>
</dbReference>
<name>A0A314L9P8_NICAT</name>
<dbReference type="SMR" id="A0A314L9P8"/>
<dbReference type="EMBL" id="MJEQ01000262">
    <property type="protein sequence ID" value="OIT37837.1"/>
    <property type="molecule type" value="Genomic_DNA"/>
</dbReference>
<accession>A0A314L9P8</accession>
<feature type="domain" description="Reverse transcriptase/retrotransposon-derived protein RNase H-like" evidence="1">
    <location>
        <begin position="57"/>
        <end position="95"/>
    </location>
</feature>
<reference evidence="2" key="1">
    <citation type="submission" date="2016-11" db="EMBL/GenBank/DDBJ databases">
        <title>The genome of Nicotiana attenuata.</title>
        <authorList>
            <person name="Xu S."/>
            <person name="Brockmoeller T."/>
            <person name="Gaquerel E."/>
            <person name="Navarro A."/>
            <person name="Kuhl H."/>
            <person name="Gase K."/>
            <person name="Ling Z."/>
            <person name="Zhou W."/>
            <person name="Kreitzer C."/>
            <person name="Stanke M."/>
            <person name="Tang H."/>
            <person name="Lyons E."/>
            <person name="Pandey P."/>
            <person name="Pandey S.P."/>
            <person name="Timmermann B."/>
            <person name="Baldwin I.T."/>
        </authorList>
    </citation>
    <scope>NUCLEOTIDE SEQUENCE [LARGE SCALE GENOMIC DNA]</scope>
    <source>
        <strain evidence="2">UT</strain>
    </source>
</reference>
<dbReference type="SUPFAM" id="SSF56672">
    <property type="entry name" value="DNA/RNA polymerases"/>
    <property type="match status" value="1"/>
</dbReference>
<evidence type="ECO:0000313" key="2">
    <source>
        <dbReference type="EMBL" id="OIT37837.1"/>
    </source>
</evidence>
<sequence>VDEEKIKAIKEWPKPKSITEVRSFHGLASFYRRFVRDFSTIASPLTEVTKKNKIFTWGKEQDDAFNLLKEKLCSAPLLQLPDFSKSFEIECDASD</sequence>
<dbReference type="Gene3D" id="3.30.70.270">
    <property type="match status" value="1"/>
</dbReference>
<dbReference type="AlphaFoldDB" id="A0A314L9P8"/>
<dbReference type="Gramene" id="OIT37837">
    <property type="protein sequence ID" value="OIT37837"/>
    <property type="gene ID" value="A4A49_56968"/>
</dbReference>
<protein>
    <submittedName>
        <fullName evidence="2">Mitochondrial protein</fullName>
    </submittedName>
</protein>
<dbReference type="InterPro" id="IPR051320">
    <property type="entry name" value="Viral_Replic_Matur_Polypro"/>
</dbReference>
<proteinExistence type="predicted"/>
<dbReference type="FunFam" id="3.30.70.270:FF:000026">
    <property type="entry name" value="Transposon Ty3-G Gag-Pol polyprotein"/>
    <property type="match status" value="1"/>
</dbReference>
<dbReference type="PANTHER" id="PTHR33064:SF37">
    <property type="entry name" value="RIBONUCLEASE H"/>
    <property type="match status" value="1"/>
</dbReference>
<comment type="caution">
    <text evidence="2">The sequence shown here is derived from an EMBL/GenBank/DDBJ whole genome shotgun (WGS) entry which is preliminary data.</text>
</comment>
<evidence type="ECO:0000313" key="3">
    <source>
        <dbReference type="Proteomes" id="UP000187609"/>
    </source>
</evidence>
<dbReference type="InterPro" id="IPR043128">
    <property type="entry name" value="Rev_trsase/Diguanyl_cyclase"/>
</dbReference>
<feature type="non-terminal residue" evidence="2">
    <location>
        <position position="95"/>
    </location>
</feature>
<gene>
    <name evidence="2" type="ORF">A4A49_56968</name>
</gene>
<dbReference type="InterPro" id="IPR043502">
    <property type="entry name" value="DNA/RNA_pol_sf"/>
</dbReference>
<dbReference type="PANTHER" id="PTHR33064">
    <property type="entry name" value="POL PROTEIN"/>
    <property type="match status" value="1"/>
</dbReference>
<dbReference type="InterPro" id="IPR041577">
    <property type="entry name" value="RT_RNaseH_2"/>
</dbReference>
<dbReference type="Proteomes" id="UP000187609">
    <property type="component" value="Unassembled WGS sequence"/>
</dbReference>
<evidence type="ECO:0000259" key="1">
    <source>
        <dbReference type="Pfam" id="PF17919"/>
    </source>
</evidence>
<keyword evidence="3" id="KW-1185">Reference proteome</keyword>
<feature type="non-terminal residue" evidence="2">
    <location>
        <position position="1"/>
    </location>
</feature>